<organism evidence="1 2">
    <name type="scientific">Cirrhinus molitorella</name>
    <name type="common">mud carp</name>
    <dbReference type="NCBI Taxonomy" id="172907"/>
    <lineage>
        <taxon>Eukaryota</taxon>
        <taxon>Metazoa</taxon>
        <taxon>Chordata</taxon>
        <taxon>Craniata</taxon>
        <taxon>Vertebrata</taxon>
        <taxon>Euteleostomi</taxon>
        <taxon>Actinopterygii</taxon>
        <taxon>Neopterygii</taxon>
        <taxon>Teleostei</taxon>
        <taxon>Ostariophysi</taxon>
        <taxon>Cypriniformes</taxon>
        <taxon>Cyprinidae</taxon>
        <taxon>Labeoninae</taxon>
        <taxon>Labeonini</taxon>
        <taxon>Cirrhinus</taxon>
    </lineage>
</organism>
<protein>
    <submittedName>
        <fullName evidence="1">Uncharacterized protein</fullName>
    </submittedName>
</protein>
<reference evidence="1 2" key="1">
    <citation type="submission" date="2023-09" db="EMBL/GenBank/DDBJ databases">
        <authorList>
            <person name="Wang M."/>
        </authorList>
    </citation>
    <scope>NUCLEOTIDE SEQUENCE [LARGE SCALE GENOMIC DNA]</scope>
    <source>
        <strain evidence="1">GT-2023</strain>
        <tissue evidence="1">Liver</tissue>
    </source>
</reference>
<gene>
    <name evidence="1" type="ORF">QQF64_017455</name>
</gene>
<evidence type="ECO:0000313" key="2">
    <source>
        <dbReference type="Proteomes" id="UP001558613"/>
    </source>
</evidence>
<evidence type="ECO:0000313" key="1">
    <source>
        <dbReference type="EMBL" id="KAL1252762.1"/>
    </source>
</evidence>
<keyword evidence="2" id="KW-1185">Reference proteome</keyword>
<dbReference type="Proteomes" id="UP001558613">
    <property type="component" value="Unassembled WGS sequence"/>
</dbReference>
<accession>A0ABR3LMC2</accession>
<sequence>MKPVSMALNVLQSETNTQMGWQLPTIYLLDSKLKKMEASIKVCILHHLDAIKGTQQIEAQREASLLCSIPNCICTV</sequence>
<name>A0ABR3LMC2_9TELE</name>
<proteinExistence type="predicted"/>
<dbReference type="EMBL" id="JAYMGO010000021">
    <property type="protein sequence ID" value="KAL1252762.1"/>
    <property type="molecule type" value="Genomic_DNA"/>
</dbReference>
<comment type="caution">
    <text evidence="1">The sequence shown here is derived from an EMBL/GenBank/DDBJ whole genome shotgun (WGS) entry which is preliminary data.</text>
</comment>